<dbReference type="InterPro" id="IPR052529">
    <property type="entry name" value="Bact_Transport_Assoc"/>
</dbReference>
<evidence type="ECO:0000313" key="3">
    <source>
        <dbReference type="EMBL" id="GAA0577995.1"/>
    </source>
</evidence>
<evidence type="ECO:0000259" key="2">
    <source>
        <dbReference type="Pfam" id="PF04235"/>
    </source>
</evidence>
<evidence type="ECO:0000313" key="4">
    <source>
        <dbReference type="Proteomes" id="UP001501588"/>
    </source>
</evidence>
<feature type="transmembrane region" description="Helical" evidence="1">
    <location>
        <begin position="241"/>
        <end position="259"/>
    </location>
</feature>
<dbReference type="PANTHER" id="PTHR30590:SF2">
    <property type="entry name" value="INNER MEMBRANE PROTEIN"/>
    <property type="match status" value="1"/>
</dbReference>
<dbReference type="RefSeq" id="WP_343894658.1">
    <property type="nucleotide sequence ID" value="NZ_BAAAFZ010000015.1"/>
</dbReference>
<keyword evidence="1" id="KW-1133">Transmembrane helix</keyword>
<feature type="transmembrane region" description="Helical" evidence="1">
    <location>
        <begin position="119"/>
        <end position="134"/>
    </location>
</feature>
<name>A0ABP3PXG3_9PROT</name>
<proteinExistence type="predicted"/>
<evidence type="ECO:0000256" key="1">
    <source>
        <dbReference type="SAM" id="Phobius"/>
    </source>
</evidence>
<keyword evidence="4" id="KW-1185">Reference proteome</keyword>
<feature type="transmembrane region" description="Helical" evidence="1">
    <location>
        <begin position="339"/>
        <end position="363"/>
    </location>
</feature>
<dbReference type="PANTHER" id="PTHR30590">
    <property type="entry name" value="INNER MEMBRANE PROTEIN"/>
    <property type="match status" value="1"/>
</dbReference>
<reference evidence="4" key="1">
    <citation type="journal article" date="2019" name="Int. J. Syst. Evol. Microbiol.">
        <title>The Global Catalogue of Microorganisms (GCM) 10K type strain sequencing project: providing services to taxonomists for standard genome sequencing and annotation.</title>
        <authorList>
            <consortium name="The Broad Institute Genomics Platform"/>
            <consortium name="The Broad Institute Genome Sequencing Center for Infectious Disease"/>
            <person name="Wu L."/>
            <person name="Ma J."/>
        </authorList>
    </citation>
    <scope>NUCLEOTIDE SEQUENCE [LARGE SCALE GENOMIC DNA]</scope>
    <source>
        <strain evidence="4">JCM 9933</strain>
    </source>
</reference>
<feature type="transmembrane region" description="Helical" evidence="1">
    <location>
        <begin position="141"/>
        <end position="161"/>
    </location>
</feature>
<keyword evidence="1" id="KW-0812">Transmembrane</keyword>
<feature type="transmembrane region" description="Helical" evidence="1">
    <location>
        <begin position="23"/>
        <end position="41"/>
    </location>
</feature>
<organism evidence="3 4">
    <name type="scientific">Craurococcus roseus</name>
    <dbReference type="NCBI Taxonomy" id="77585"/>
    <lineage>
        <taxon>Bacteria</taxon>
        <taxon>Pseudomonadati</taxon>
        <taxon>Pseudomonadota</taxon>
        <taxon>Alphaproteobacteria</taxon>
        <taxon>Acetobacterales</taxon>
        <taxon>Acetobacteraceae</taxon>
        <taxon>Craurococcus</taxon>
    </lineage>
</organism>
<dbReference type="Proteomes" id="UP001501588">
    <property type="component" value="Unassembled WGS sequence"/>
</dbReference>
<keyword evidence="1" id="KW-0472">Membrane</keyword>
<sequence>MPESGPAPAGAQSTARRSPFADALRGFALVGICVVNLPWIASSPPGDSSALDGAARLLVLALFEGKFFVLFSLLFGFGFQRQLERVRAGRATPSSYARRLVGLFVLGGLHATLLYVGDILTAYALLGAVLWAVRDLPDRRLLAIAGGCVAVAAVAFALLSWGGSDGGGGEGAAAREAARQAYLGSFAQALNQRLEDLPFGLLIVLLFNWPLAFAAFCAGVVAGRRGLLDDPARLARALPPVPLLAAGAVVGNIASAAAYRLPGGWPSGGAGALLAVGAPCLSALYLLALARAWRAPRARAFMERWLAPAGRMSLSNYLGQSLLANLLFMGWGFGLYGSLGAAALLPASLAIAAAGLVASRFWLRRFRAGPAERLLRAWAR</sequence>
<feature type="transmembrane region" description="Helical" evidence="1">
    <location>
        <begin position="314"/>
        <end position="333"/>
    </location>
</feature>
<feature type="transmembrane region" description="Helical" evidence="1">
    <location>
        <begin position="271"/>
        <end position="293"/>
    </location>
</feature>
<dbReference type="Pfam" id="PF04235">
    <property type="entry name" value="DUF418"/>
    <property type="match status" value="1"/>
</dbReference>
<accession>A0ABP3PXG3</accession>
<gene>
    <name evidence="3" type="ORF">GCM10009416_15690</name>
</gene>
<feature type="transmembrane region" description="Helical" evidence="1">
    <location>
        <begin position="53"/>
        <end position="75"/>
    </location>
</feature>
<feature type="domain" description="DUF418" evidence="2">
    <location>
        <begin position="222"/>
        <end position="379"/>
    </location>
</feature>
<dbReference type="InterPro" id="IPR007349">
    <property type="entry name" value="DUF418"/>
</dbReference>
<protein>
    <submittedName>
        <fullName evidence="3">DUF418 domain-containing protein</fullName>
    </submittedName>
</protein>
<comment type="caution">
    <text evidence="3">The sequence shown here is derived from an EMBL/GenBank/DDBJ whole genome shotgun (WGS) entry which is preliminary data.</text>
</comment>
<feature type="transmembrane region" description="Helical" evidence="1">
    <location>
        <begin position="96"/>
        <end position="113"/>
    </location>
</feature>
<feature type="transmembrane region" description="Helical" evidence="1">
    <location>
        <begin position="199"/>
        <end position="221"/>
    </location>
</feature>
<dbReference type="EMBL" id="BAAAFZ010000015">
    <property type="protein sequence ID" value="GAA0577995.1"/>
    <property type="molecule type" value="Genomic_DNA"/>
</dbReference>